<sequence length="247" mass="26857">MRGVDAITRMARLLEVSTSGFYKHVKRSVTTELGAREQRKADLTVKIIDHHRESAGVYGSPRITADLRAAGEVVSEKTVAKIMAEIGVVGISPRTFKVRTTIVDPTASFPAGLVNRHFDQGRCDAVWSSDITYLTCGEGDMFLCALRDEHSRRVLGWSVADHMLTELVTDALAQAVAVREGNVGGTIMHSDRGAQFTAQAMVRACAEAGLRRSMGATGICWDNSGSESLWSTFKHEYYVACQGDGTT</sequence>
<dbReference type="GO" id="GO:0015074">
    <property type="term" value="P:DNA integration"/>
    <property type="evidence" value="ECO:0007669"/>
    <property type="project" value="InterPro"/>
</dbReference>
<dbReference type="PANTHER" id="PTHR46889">
    <property type="entry name" value="TRANSPOSASE INSF FOR INSERTION SEQUENCE IS3B-RELATED"/>
    <property type="match status" value="1"/>
</dbReference>
<dbReference type="InterPro" id="IPR048020">
    <property type="entry name" value="Transpos_IS3"/>
</dbReference>
<dbReference type="EMBL" id="UPHQ01000191">
    <property type="protein sequence ID" value="VBA41662.1"/>
    <property type="molecule type" value="Genomic_DNA"/>
</dbReference>
<dbReference type="InterPro" id="IPR001584">
    <property type="entry name" value="Integrase_cat-core"/>
</dbReference>
<evidence type="ECO:0000313" key="3">
    <source>
        <dbReference type="EMBL" id="VBA41662.1"/>
    </source>
</evidence>
<name>A0A498QAP5_9MYCO</name>
<dbReference type="PANTHER" id="PTHR46889:SF4">
    <property type="entry name" value="TRANSPOSASE INSO FOR INSERTION SEQUENCE ELEMENT IS911B-RELATED"/>
    <property type="match status" value="1"/>
</dbReference>
<dbReference type="InterPro" id="IPR036397">
    <property type="entry name" value="RNaseH_sf"/>
</dbReference>
<dbReference type="PROSITE" id="PS50994">
    <property type="entry name" value="INTEGRASE"/>
    <property type="match status" value="1"/>
</dbReference>
<evidence type="ECO:0000313" key="4">
    <source>
        <dbReference type="Proteomes" id="UP000267289"/>
    </source>
</evidence>
<accession>A0A498QAP5</accession>
<dbReference type="InterPro" id="IPR025948">
    <property type="entry name" value="HTH-like_dom"/>
</dbReference>
<comment type="function">
    <text evidence="1">Involved in the transposition of the insertion sequence.</text>
</comment>
<evidence type="ECO:0000259" key="2">
    <source>
        <dbReference type="PROSITE" id="PS50994"/>
    </source>
</evidence>
<dbReference type="GO" id="GO:0003676">
    <property type="term" value="F:nucleic acid binding"/>
    <property type="evidence" value="ECO:0007669"/>
    <property type="project" value="InterPro"/>
</dbReference>
<dbReference type="SUPFAM" id="SSF53098">
    <property type="entry name" value="Ribonuclease H-like"/>
    <property type="match status" value="1"/>
</dbReference>
<dbReference type="InterPro" id="IPR012337">
    <property type="entry name" value="RNaseH-like_sf"/>
</dbReference>
<reference evidence="3 4" key="1">
    <citation type="submission" date="2018-09" db="EMBL/GenBank/DDBJ databases">
        <authorList>
            <person name="Tagini F."/>
        </authorList>
    </citation>
    <scope>NUCLEOTIDE SEQUENCE [LARGE SCALE GENOMIC DNA]</scope>
    <source>
        <strain evidence="3 4">MK13</strain>
    </source>
</reference>
<gene>
    <name evidence="3" type="ORF">LAUMK13_03648</name>
</gene>
<dbReference type="Proteomes" id="UP000267289">
    <property type="component" value="Unassembled WGS sequence"/>
</dbReference>
<dbReference type="Pfam" id="PF00665">
    <property type="entry name" value="rve"/>
    <property type="match status" value="1"/>
</dbReference>
<dbReference type="AlphaFoldDB" id="A0A498QAP5"/>
<keyword evidence="4" id="KW-1185">Reference proteome</keyword>
<feature type="domain" description="Integrase catalytic" evidence="2">
    <location>
        <begin position="106"/>
        <end position="247"/>
    </location>
</feature>
<dbReference type="NCBIfam" id="NF033516">
    <property type="entry name" value="transpos_IS3"/>
    <property type="match status" value="1"/>
</dbReference>
<evidence type="ECO:0000256" key="1">
    <source>
        <dbReference type="ARBA" id="ARBA00002286"/>
    </source>
</evidence>
<dbReference type="Gene3D" id="3.30.420.10">
    <property type="entry name" value="Ribonuclease H-like superfamily/Ribonuclease H"/>
    <property type="match status" value="1"/>
</dbReference>
<organism evidence="3 4">
    <name type="scientific">Mycobacterium innocens</name>
    <dbReference type="NCBI Taxonomy" id="2341083"/>
    <lineage>
        <taxon>Bacteria</taxon>
        <taxon>Bacillati</taxon>
        <taxon>Actinomycetota</taxon>
        <taxon>Actinomycetes</taxon>
        <taxon>Mycobacteriales</taxon>
        <taxon>Mycobacteriaceae</taxon>
        <taxon>Mycobacterium</taxon>
    </lineage>
</organism>
<dbReference type="Pfam" id="PF13276">
    <property type="entry name" value="HTH_21"/>
    <property type="match status" value="1"/>
</dbReference>
<proteinExistence type="predicted"/>
<dbReference type="InterPro" id="IPR050900">
    <property type="entry name" value="Transposase_IS3/IS150/IS904"/>
</dbReference>
<protein>
    <recommendedName>
        <fullName evidence="2">Integrase catalytic domain-containing protein</fullName>
    </recommendedName>
</protein>